<dbReference type="EMBL" id="BIFR01000001">
    <property type="protein sequence ID" value="GCE10626.1"/>
    <property type="molecule type" value="Genomic_DNA"/>
</dbReference>
<accession>A0A401ZV09</accession>
<keyword evidence="2" id="KW-1185">Reference proteome</keyword>
<dbReference type="OrthoDB" id="172826at2"/>
<proteinExistence type="predicted"/>
<protein>
    <submittedName>
        <fullName evidence="1">Uncharacterized protein</fullName>
    </submittedName>
</protein>
<dbReference type="RefSeq" id="WP_126578216.1">
    <property type="nucleotide sequence ID" value="NZ_BIFR01000001.1"/>
</dbReference>
<name>A0A401ZV09_9CHLR</name>
<evidence type="ECO:0000313" key="1">
    <source>
        <dbReference type="EMBL" id="GCE10626.1"/>
    </source>
</evidence>
<evidence type="ECO:0000313" key="2">
    <source>
        <dbReference type="Proteomes" id="UP000287352"/>
    </source>
</evidence>
<comment type="caution">
    <text evidence="1">The sequence shown here is derived from an EMBL/GenBank/DDBJ whole genome shotgun (WGS) entry which is preliminary data.</text>
</comment>
<reference evidence="2" key="1">
    <citation type="submission" date="2018-12" db="EMBL/GenBank/DDBJ databases">
        <title>Tengunoibacter tsumagoiensis gen. nov., sp. nov., Dictyobacter kobayashii sp. nov., D. alpinus sp. nov., and D. joshuensis sp. nov. and description of Dictyobacteraceae fam. nov. within the order Ktedonobacterales isolated from Tengu-no-mugimeshi.</title>
        <authorList>
            <person name="Wang C.M."/>
            <person name="Zheng Y."/>
            <person name="Sakai Y."/>
            <person name="Toyoda A."/>
            <person name="Minakuchi Y."/>
            <person name="Abe K."/>
            <person name="Yokota A."/>
            <person name="Yabe S."/>
        </authorList>
    </citation>
    <scope>NUCLEOTIDE SEQUENCE [LARGE SCALE GENOMIC DNA]</scope>
    <source>
        <strain evidence="2">Uno3</strain>
    </source>
</reference>
<dbReference type="Proteomes" id="UP000287352">
    <property type="component" value="Unassembled WGS sequence"/>
</dbReference>
<sequence>MSISDTQRMKKSFEREAQGAKNGLYGLAIVSNHEAITARMERMYDRLQQLNQAGMQEEVRAILLNDDVWDVKGELFDGPGTESGHH</sequence>
<gene>
    <name evidence="1" type="ORF">KTT_04850</name>
</gene>
<organism evidence="1 2">
    <name type="scientific">Tengunoibacter tsumagoiensis</name>
    <dbReference type="NCBI Taxonomy" id="2014871"/>
    <lineage>
        <taxon>Bacteria</taxon>
        <taxon>Bacillati</taxon>
        <taxon>Chloroflexota</taxon>
        <taxon>Ktedonobacteria</taxon>
        <taxon>Ktedonobacterales</taxon>
        <taxon>Dictyobacteraceae</taxon>
        <taxon>Tengunoibacter</taxon>
    </lineage>
</organism>
<dbReference type="AlphaFoldDB" id="A0A401ZV09"/>